<dbReference type="AlphaFoldDB" id="A0A268HB67"/>
<gene>
    <name evidence="1" type="ORF">CHI12_13435</name>
</gene>
<accession>A0A268HB67</accession>
<comment type="caution">
    <text evidence="1">The sequence shown here is derived from an EMBL/GenBank/DDBJ whole genome shotgun (WGS) entry which is preliminary data.</text>
</comment>
<reference evidence="1 2" key="1">
    <citation type="submission" date="2017-07" db="EMBL/GenBank/DDBJ databases">
        <title>Isolation and whole genome analysis of endospore-forming bacteria from heroin.</title>
        <authorList>
            <person name="Kalinowski J."/>
            <person name="Ahrens B."/>
            <person name="Al-Dilaimi A."/>
            <person name="Winkler A."/>
            <person name="Wibberg D."/>
            <person name="Schleenbecker U."/>
            <person name="Ruckert C."/>
            <person name="Wolfel R."/>
            <person name="Grass G."/>
        </authorList>
    </citation>
    <scope>NUCLEOTIDE SEQUENCE [LARGE SCALE GENOMIC DNA]</scope>
    <source>
        <strain evidence="1 2">7509</strain>
    </source>
</reference>
<name>A0A268HB67_9BACI</name>
<dbReference type="EMBL" id="NPBH01000059">
    <property type="protein sequence ID" value="PAE07080.1"/>
    <property type="molecule type" value="Genomic_DNA"/>
</dbReference>
<evidence type="ECO:0000313" key="2">
    <source>
        <dbReference type="Proteomes" id="UP000216475"/>
    </source>
</evidence>
<organism evidence="1 2">
    <name type="scientific">Terribacillus saccharophilus</name>
    <dbReference type="NCBI Taxonomy" id="361277"/>
    <lineage>
        <taxon>Bacteria</taxon>
        <taxon>Bacillati</taxon>
        <taxon>Bacillota</taxon>
        <taxon>Bacilli</taxon>
        <taxon>Bacillales</taxon>
        <taxon>Bacillaceae</taxon>
        <taxon>Terribacillus</taxon>
    </lineage>
</organism>
<sequence length="57" mass="7017">MSTNPNHYQQWLVLSKEDRLIMIDTTQKQYYQASQYWFLKVLFDALDFPYRQKVGLR</sequence>
<protein>
    <submittedName>
        <fullName evidence="1">Uncharacterized protein</fullName>
    </submittedName>
</protein>
<evidence type="ECO:0000313" key="1">
    <source>
        <dbReference type="EMBL" id="PAE07080.1"/>
    </source>
</evidence>
<dbReference type="Pfam" id="PF16887">
    <property type="entry name" value="DUF5081"/>
    <property type="match status" value="1"/>
</dbReference>
<proteinExistence type="predicted"/>
<dbReference type="Proteomes" id="UP000216475">
    <property type="component" value="Unassembled WGS sequence"/>
</dbReference>
<dbReference type="InterPro" id="IPR031682">
    <property type="entry name" value="EsaE"/>
</dbReference>